<evidence type="ECO:0000313" key="1">
    <source>
        <dbReference type="EMBL" id="KAI9904171.1"/>
    </source>
</evidence>
<dbReference type="Proteomes" id="UP001163324">
    <property type="component" value="Chromosome 1"/>
</dbReference>
<keyword evidence="2" id="KW-1185">Reference proteome</keyword>
<comment type="caution">
    <text evidence="1">The sequence shown here is derived from an EMBL/GenBank/DDBJ whole genome shotgun (WGS) entry which is preliminary data.</text>
</comment>
<organism evidence="1 2">
    <name type="scientific">Trichothecium roseum</name>
    <dbReference type="NCBI Taxonomy" id="47278"/>
    <lineage>
        <taxon>Eukaryota</taxon>
        <taxon>Fungi</taxon>
        <taxon>Dikarya</taxon>
        <taxon>Ascomycota</taxon>
        <taxon>Pezizomycotina</taxon>
        <taxon>Sordariomycetes</taxon>
        <taxon>Hypocreomycetidae</taxon>
        <taxon>Hypocreales</taxon>
        <taxon>Hypocreales incertae sedis</taxon>
        <taxon>Trichothecium</taxon>
    </lineage>
</organism>
<name>A0ACC0VCM4_9HYPO</name>
<accession>A0ACC0VCM4</accession>
<dbReference type="EMBL" id="CM047940">
    <property type="protein sequence ID" value="KAI9904171.1"/>
    <property type="molecule type" value="Genomic_DNA"/>
</dbReference>
<proteinExistence type="predicted"/>
<reference evidence="1" key="1">
    <citation type="submission" date="2022-10" db="EMBL/GenBank/DDBJ databases">
        <title>Complete Genome of Trichothecium roseum strain YXFP-22015, a Plant Pathogen Isolated from Citrus.</title>
        <authorList>
            <person name="Wang Y."/>
            <person name="Zhu L."/>
        </authorList>
    </citation>
    <scope>NUCLEOTIDE SEQUENCE</scope>
    <source>
        <strain evidence="1">YXFP-22015</strain>
    </source>
</reference>
<evidence type="ECO:0000313" key="2">
    <source>
        <dbReference type="Proteomes" id="UP001163324"/>
    </source>
</evidence>
<gene>
    <name evidence="1" type="ORF">N3K66_000700</name>
</gene>
<protein>
    <submittedName>
        <fullName evidence="1">Uncharacterized protein</fullName>
    </submittedName>
</protein>
<sequence>MSTDHQSQASRPHRQTSDSPAIESSDVSKANKKLGIDNGWVNHLRSQARKEREDKDRDKIAPDSGGGSTVACPVCSEPVPNNIDGFRAHVQQDAKGHENILDETAMADAFKRLALNQSPRNRKTARKRNSPGASGGSGDQQSLEADQASPRGSKRLCSPPASNAPNRGTSPSQSNTQSHRSRARPVDDSSEFLARQKAQPSRGLYNPDEDGSKPKPPSVLKPPSMNVSNTPVSNQGVQVFGVAVNPPRPHRMMSQFKMEPITATQLVAEVKGIYHGLVLIESKAAEVDNAQSAFQQVKLSRDQWQALINLHRTLLYEHHDFFLASQHPASTVAMQKLSIKYAMPARMWRHGIHSFLELLRHRLPDSHEFMLTFIYCAYGMMTLLYETIPAHEDTWIECLGDLSRYRMAIEEADVSVREIWTNVSRGWYQLASDKMPYVGRLYHHMAILARPYALQQLFYYVKSLCVALPFVGARDSVLSLFDPLIEGTRVRYEAVDAAFVRIHGILFTGRGQVKLQESLSEYLDNLDTHIARTNKKWLENGNYTAISLACAMIGYGAEGDYVMTNISKHHVESATRSAQTQPSETFKEALGLTIKTYTIAVKRWADPNTLSFIHVIFVFLWQMTKHPSIMEHIENEFPWKLTALMLNFHLRYRKDDLEFGLECSIRPAASSNNKDRPLPEDFSMRELAFSYDYFPSKFFEGHDLEEIEKSFETVSMEEVRKQRLLLMGRRIAAENKWLTWSDETKSFGVTEQFSGGEDLNLDVVQPMDLSNSTDEGEAGSV</sequence>